<keyword evidence="2" id="KW-1185">Reference proteome</keyword>
<sequence length="678" mass="76683">MPFKDIIGSAPADIQIEILSYIKDHRELVRWARVSTTWRDFLMSPSLSPLYRRFLRKTWRTANYYLRRRAALASKGHQIGSICYRDLVFKLGQNDANIRAGSLHEAGSLVCPLLGKTKICYSDGFLAICSASENSDVERNVIYVYNLSNLQAIDSGVLARRVECEGAVKHIATSNGRLAYIAQDGESKTRVSIGVYDLFTWEIRRCTAEALNLDIGGLASIISVEGENAFTDEVKGRSSAFLQLPGSPEFFCTNGRYVVLSASFLTHYTIWDFGGLVVDPGKSMDHKSGKPSIGKSFRLDPRWVDYLFERWCAGPDFSDPPPVAYFMSIDDHGDIYATINGQPPDENLWSPDDRIFYTYACRSNGNPIPMHSNGWIPPNLFGDCHDGPDTIYVASDLVSFQSAGKNFLAISPPGYLDSYTGWQDEDSGEQDDDYDRMPLEYWYAQDLYYPRIALDRKRHTRESRLQGKPEFVYRLGYLGSRSFWLPRPDEFRGYEVLGARIIPNPSEDCAIWECRHKKEVIRTDGGDTITTKRVKIIGLRPTILPINQDQDEELVEEGEGEAAELVESDPLELQERTSVAEHADLEAQVERTPAAKSLNSIIPEAASVCELTMDYEANETVQWVGDEQQIILLERRTKNSEGQATGLQYENVFRIFRYGTASREPISFIARYTENYIV</sequence>
<dbReference type="InterPro" id="IPR036047">
    <property type="entry name" value="F-box-like_dom_sf"/>
</dbReference>
<evidence type="ECO:0000313" key="1">
    <source>
        <dbReference type="EMBL" id="KAK6344605.1"/>
    </source>
</evidence>
<evidence type="ECO:0008006" key="3">
    <source>
        <dbReference type="Google" id="ProtNLM"/>
    </source>
</evidence>
<name>A0AAN8RHH3_9PEZI</name>
<dbReference type="Gene3D" id="1.20.1280.50">
    <property type="match status" value="1"/>
</dbReference>
<evidence type="ECO:0000313" key="2">
    <source>
        <dbReference type="Proteomes" id="UP001313282"/>
    </source>
</evidence>
<dbReference type="SUPFAM" id="SSF81383">
    <property type="entry name" value="F-box domain"/>
    <property type="match status" value="1"/>
</dbReference>
<dbReference type="Proteomes" id="UP001313282">
    <property type="component" value="Unassembled WGS sequence"/>
</dbReference>
<gene>
    <name evidence="1" type="ORF">TWF718_006563</name>
</gene>
<comment type="caution">
    <text evidence="1">The sequence shown here is derived from an EMBL/GenBank/DDBJ whole genome shotgun (WGS) entry which is preliminary data.</text>
</comment>
<dbReference type="EMBL" id="JAVHNR010000004">
    <property type="protein sequence ID" value="KAK6344605.1"/>
    <property type="molecule type" value="Genomic_DNA"/>
</dbReference>
<proteinExistence type="predicted"/>
<organism evidence="1 2">
    <name type="scientific">Orbilia javanica</name>
    <dbReference type="NCBI Taxonomy" id="47235"/>
    <lineage>
        <taxon>Eukaryota</taxon>
        <taxon>Fungi</taxon>
        <taxon>Dikarya</taxon>
        <taxon>Ascomycota</taxon>
        <taxon>Pezizomycotina</taxon>
        <taxon>Orbiliomycetes</taxon>
        <taxon>Orbiliales</taxon>
        <taxon>Orbiliaceae</taxon>
        <taxon>Orbilia</taxon>
    </lineage>
</organism>
<dbReference type="AlphaFoldDB" id="A0AAN8RHH3"/>
<accession>A0AAN8RHH3</accession>
<protein>
    <recommendedName>
        <fullName evidence="3">F-box domain-containing protein</fullName>
    </recommendedName>
</protein>
<reference evidence="1 2" key="1">
    <citation type="submission" date="2019-10" db="EMBL/GenBank/DDBJ databases">
        <authorList>
            <person name="Palmer J.M."/>
        </authorList>
    </citation>
    <scope>NUCLEOTIDE SEQUENCE [LARGE SCALE GENOMIC DNA]</scope>
    <source>
        <strain evidence="1 2">TWF718</strain>
    </source>
</reference>
<dbReference type="SUPFAM" id="SSF82171">
    <property type="entry name" value="DPP6 N-terminal domain-like"/>
    <property type="match status" value="1"/>
</dbReference>